<gene>
    <name evidence="2" type="ORF">PROQFM164_S01g000016</name>
</gene>
<dbReference type="GO" id="GO:0042162">
    <property type="term" value="F:telomeric DNA binding"/>
    <property type="evidence" value="ECO:0007669"/>
    <property type="project" value="TreeGrafter"/>
</dbReference>
<organism evidence="2 3">
    <name type="scientific">Penicillium roqueforti (strain FM164)</name>
    <dbReference type="NCBI Taxonomy" id="1365484"/>
    <lineage>
        <taxon>Eukaryota</taxon>
        <taxon>Fungi</taxon>
        <taxon>Dikarya</taxon>
        <taxon>Ascomycota</taxon>
        <taxon>Pezizomycotina</taxon>
        <taxon>Eurotiomycetes</taxon>
        <taxon>Eurotiomycetidae</taxon>
        <taxon>Eurotiales</taxon>
        <taxon>Aspergillaceae</taxon>
        <taxon>Penicillium</taxon>
    </lineage>
</organism>
<dbReference type="OrthoDB" id="2017974at2759"/>
<dbReference type="InterPro" id="IPR018834">
    <property type="entry name" value="DNA/RNA-bd_Est1-type"/>
</dbReference>
<dbReference type="SUPFAM" id="SSF48452">
    <property type="entry name" value="TPR-like"/>
    <property type="match status" value="1"/>
</dbReference>
<dbReference type="Pfam" id="PF10373">
    <property type="entry name" value="EST1_DNA_bind"/>
    <property type="match status" value="1"/>
</dbReference>
<dbReference type="InterPro" id="IPR011990">
    <property type="entry name" value="TPR-like_helical_dom_sf"/>
</dbReference>
<dbReference type="AlphaFoldDB" id="W6Q8X5"/>
<dbReference type="GO" id="GO:0070034">
    <property type="term" value="F:telomerase RNA binding"/>
    <property type="evidence" value="ECO:0007669"/>
    <property type="project" value="TreeGrafter"/>
</dbReference>
<keyword evidence="3" id="KW-1185">Reference proteome</keyword>
<evidence type="ECO:0000313" key="3">
    <source>
        <dbReference type="Proteomes" id="UP000030686"/>
    </source>
</evidence>
<dbReference type="PANTHER" id="PTHR15696:SF0">
    <property type="entry name" value="TELOMERASE-BINDING PROTEIN EST1A"/>
    <property type="match status" value="1"/>
</dbReference>
<feature type="domain" description="DNA/RNA-binding" evidence="1">
    <location>
        <begin position="179"/>
        <end position="235"/>
    </location>
</feature>
<evidence type="ECO:0000259" key="1">
    <source>
        <dbReference type="Pfam" id="PF10373"/>
    </source>
</evidence>
<dbReference type="Proteomes" id="UP000030686">
    <property type="component" value="Unassembled WGS sequence"/>
</dbReference>
<name>W6Q8X5_PENRF</name>
<dbReference type="PANTHER" id="PTHR15696">
    <property type="entry name" value="SMG-7 SUPPRESSOR WITH MORPHOLOGICAL EFFECT ON GENITALIA PROTEIN 7"/>
    <property type="match status" value="1"/>
</dbReference>
<proteinExistence type="predicted"/>
<dbReference type="Gene3D" id="1.25.40.10">
    <property type="entry name" value="Tetratricopeptide repeat domain"/>
    <property type="match status" value="1"/>
</dbReference>
<accession>W6Q8X5</accession>
<protein>
    <submittedName>
        <fullName evidence="2">DNA/RNA-binding domain, Est1-type</fullName>
    </submittedName>
</protein>
<dbReference type="GO" id="GO:0000184">
    <property type="term" value="P:nuclear-transcribed mRNA catabolic process, nonsense-mediated decay"/>
    <property type="evidence" value="ECO:0007669"/>
    <property type="project" value="TreeGrafter"/>
</dbReference>
<dbReference type="InterPro" id="IPR045153">
    <property type="entry name" value="Est1/Ebs1-like"/>
</dbReference>
<dbReference type="STRING" id="1365484.W6Q8X5"/>
<dbReference type="GO" id="GO:0005697">
    <property type="term" value="C:telomerase holoenzyme complex"/>
    <property type="evidence" value="ECO:0007669"/>
    <property type="project" value="TreeGrafter"/>
</dbReference>
<reference evidence="2" key="1">
    <citation type="journal article" date="2014" name="Nat. Commun.">
        <title>Multiple recent horizontal transfers of a large genomic region in cheese making fungi.</title>
        <authorList>
            <person name="Cheeseman K."/>
            <person name="Ropars J."/>
            <person name="Renault P."/>
            <person name="Dupont J."/>
            <person name="Gouzy J."/>
            <person name="Branca A."/>
            <person name="Abraham A.L."/>
            <person name="Ceppi M."/>
            <person name="Conseiller E."/>
            <person name="Debuchy R."/>
            <person name="Malagnac F."/>
            <person name="Goarin A."/>
            <person name="Silar P."/>
            <person name="Lacoste S."/>
            <person name="Sallet E."/>
            <person name="Bensimon A."/>
            <person name="Giraud T."/>
            <person name="Brygoo Y."/>
        </authorList>
    </citation>
    <scope>NUCLEOTIDE SEQUENCE [LARGE SCALE GENOMIC DNA]</scope>
    <source>
        <strain evidence="2">FM164</strain>
    </source>
</reference>
<evidence type="ECO:0000313" key="2">
    <source>
        <dbReference type="EMBL" id="CDM26207.1"/>
    </source>
</evidence>
<dbReference type="OMA" id="WSILANY"/>
<sequence length="543" mass="62263">MTNCILTESVIDEMKEKMRNIYAELGKVEKSCTEKIEDVSQMNENTMLSHDQWNTITSLHQELIEKHYDFFVVSQDLAAIATIGNLAEKHNMPARMWSYGIYRYLELLRKHRAHSLDVQEHLLNFTRLSYLMVTLLLERISPFREIWTECLGDLARYRMAVEDTDGADQRTWAEVSRFWYNHATDQCPEAGRIQNHLAVISRPDTLQQFFYYTKALIIARPFSDAWASMKQLVHSIPGAPGDRNILVNSFMAAHGARILDLPVEQFALRSRIFLTNLRQDVGRLGQEAQQGIFVTCCNIGAILQYGNKDGFIATEFNSTDNTTLGDAYALAKQWASKAHVDPNSHVSTDLSSQYAFSASSFAFHTLAIILNQPDDWNLQPAVHVSMAFLWCLTLHPAVIQRLERLVPWSILANYLNSLFQPNVNISTIKGKSFPRIDGTTPQQLPEDLLIRGHTWSRLYYPAMFFDATAMAEDRPLIEDPSTMLLRVHRCLWLGMQIASYSRWMKYDDILRFTPTRLAYEFAPISQSLDHLSGSLYSTPRLMD</sequence>
<dbReference type="EMBL" id="HG792015">
    <property type="protein sequence ID" value="CDM26207.1"/>
    <property type="molecule type" value="Genomic_DNA"/>
</dbReference>